<dbReference type="EMBL" id="ML208263">
    <property type="protein sequence ID" value="TFK75267.1"/>
    <property type="molecule type" value="Genomic_DNA"/>
</dbReference>
<organism evidence="1 2">
    <name type="scientific">Pluteus cervinus</name>
    <dbReference type="NCBI Taxonomy" id="181527"/>
    <lineage>
        <taxon>Eukaryota</taxon>
        <taxon>Fungi</taxon>
        <taxon>Dikarya</taxon>
        <taxon>Basidiomycota</taxon>
        <taxon>Agaricomycotina</taxon>
        <taxon>Agaricomycetes</taxon>
        <taxon>Agaricomycetidae</taxon>
        <taxon>Agaricales</taxon>
        <taxon>Pluteineae</taxon>
        <taxon>Pluteaceae</taxon>
        <taxon>Pluteus</taxon>
    </lineage>
</organism>
<reference evidence="1 2" key="1">
    <citation type="journal article" date="2019" name="Nat. Ecol. Evol.">
        <title>Megaphylogeny resolves global patterns of mushroom evolution.</title>
        <authorList>
            <person name="Varga T."/>
            <person name="Krizsan K."/>
            <person name="Foldi C."/>
            <person name="Dima B."/>
            <person name="Sanchez-Garcia M."/>
            <person name="Sanchez-Ramirez S."/>
            <person name="Szollosi G.J."/>
            <person name="Szarkandi J.G."/>
            <person name="Papp V."/>
            <person name="Albert L."/>
            <person name="Andreopoulos W."/>
            <person name="Angelini C."/>
            <person name="Antonin V."/>
            <person name="Barry K.W."/>
            <person name="Bougher N.L."/>
            <person name="Buchanan P."/>
            <person name="Buyck B."/>
            <person name="Bense V."/>
            <person name="Catcheside P."/>
            <person name="Chovatia M."/>
            <person name="Cooper J."/>
            <person name="Damon W."/>
            <person name="Desjardin D."/>
            <person name="Finy P."/>
            <person name="Geml J."/>
            <person name="Haridas S."/>
            <person name="Hughes K."/>
            <person name="Justo A."/>
            <person name="Karasinski D."/>
            <person name="Kautmanova I."/>
            <person name="Kiss B."/>
            <person name="Kocsube S."/>
            <person name="Kotiranta H."/>
            <person name="LaButti K.M."/>
            <person name="Lechner B.E."/>
            <person name="Liimatainen K."/>
            <person name="Lipzen A."/>
            <person name="Lukacs Z."/>
            <person name="Mihaltcheva S."/>
            <person name="Morgado L.N."/>
            <person name="Niskanen T."/>
            <person name="Noordeloos M.E."/>
            <person name="Ohm R.A."/>
            <person name="Ortiz-Santana B."/>
            <person name="Ovrebo C."/>
            <person name="Racz N."/>
            <person name="Riley R."/>
            <person name="Savchenko A."/>
            <person name="Shiryaev A."/>
            <person name="Soop K."/>
            <person name="Spirin V."/>
            <person name="Szebenyi C."/>
            <person name="Tomsovsky M."/>
            <person name="Tulloss R.E."/>
            <person name="Uehling J."/>
            <person name="Grigoriev I.V."/>
            <person name="Vagvolgyi C."/>
            <person name="Papp T."/>
            <person name="Martin F.M."/>
            <person name="Miettinen O."/>
            <person name="Hibbett D.S."/>
            <person name="Nagy L.G."/>
        </authorList>
    </citation>
    <scope>NUCLEOTIDE SEQUENCE [LARGE SCALE GENOMIC DNA]</scope>
    <source>
        <strain evidence="1 2">NL-1719</strain>
    </source>
</reference>
<sequence>MPLPNTGNLALIPQQTSSDAKPKQAILMRMSTESLEALQEHLSDLKFDFGESPGFHIGKTFFPMRLNKEGNPHELYLRSLHPSVKVSNLKLHANVIGKFIADRELGEKSESKVRESTIRAAQEKSTPKTILTDHLPESAPTATTKKRKSQQSSMFRKPVRPSEQVRAPPVTPRQPSGPSGPSLRQRLVHCLALGSKSTQELLKLFEDLSGNRRALEEVAISNGDADQLSALWQLKSASWRDVRPYDWPGYVNAERVIALRSARTVLKKAGVPLDDPVWTHFRTKNSSSQEPSTSRSTETKLSSESSDLPGTLPKAKQGKAVESRPPRLPSNAARNDEPKSSASALAKSSLSGARKPGSGFKVAKTHSPTPVDPPGNSPSRKSRDPGQERDVPQAGPSKLASLVSSHDSPQVRTTPSLSQDPDRNKIRPAKGQNGQERSSLSKQDLPQIDDNAPRLKRKNQGSSGPGDPSSQDTQQKRRKLANDSSEASDRDGKRKAISTLPKKPESLPPKPKPIKRESPALALSSASNHKSQPTPPRMSSTPTLPGQNSTKAKRSRRDLSMYTSSSSDEDEPKRKGAVTLSSRSTSSQTPAPIGRGSSRSTDHASLRATYNATYMEYLTTMQQLVAQNHRIDVMLGKGDAADAVSDSEEESQLLELDRLTAEHQRLHNQLKSITHVFNSGSQDSALTDSA</sequence>
<protein>
    <submittedName>
        <fullName evidence="1">Uncharacterized protein</fullName>
    </submittedName>
</protein>
<gene>
    <name evidence="1" type="ORF">BDN72DRAFT_832119</name>
</gene>
<accession>A0ACD3BCD6</accession>
<keyword evidence="2" id="KW-1185">Reference proteome</keyword>
<evidence type="ECO:0000313" key="2">
    <source>
        <dbReference type="Proteomes" id="UP000308600"/>
    </source>
</evidence>
<evidence type="ECO:0000313" key="1">
    <source>
        <dbReference type="EMBL" id="TFK75267.1"/>
    </source>
</evidence>
<dbReference type="Proteomes" id="UP000308600">
    <property type="component" value="Unassembled WGS sequence"/>
</dbReference>
<proteinExistence type="predicted"/>
<name>A0ACD3BCD6_9AGAR</name>